<comment type="similarity">
    <text evidence="1">Belongs to the HyuE racemase family.</text>
</comment>
<evidence type="ECO:0000313" key="3">
    <source>
        <dbReference type="Proteomes" id="UP000311382"/>
    </source>
</evidence>
<comment type="caution">
    <text evidence="2">The sequence shown here is derived from an EMBL/GenBank/DDBJ whole genome shotgun (WGS) entry which is preliminary data.</text>
</comment>
<proteinExistence type="inferred from homology"/>
<accession>A0A5C5G593</accession>
<organism evidence="2 3">
    <name type="scientific">Rhodotorula diobovata</name>
    <dbReference type="NCBI Taxonomy" id="5288"/>
    <lineage>
        <taxon>Eukaryota</taxon>
        <taxon>Fungi</taxon>
        <taxon>Dikarya</taxon>
        <taxon>Basidiomycota</taxon>
        <taxon>Pucciniomycotina</taxon>
        <taxon>Microbotryomycetes</taxon>
        <taxon>Sporidiobolales</taxon>
        <taxon>Sporidiobolaceae</taxon>
        <taxon>Rhodotorula</taxon>
    </lineage>
</organism>
<dbReference type="InterPro" id="IPR053714">
    <property type="entry name" value="Iso_Racemase_Enz_sf"/>
</dbReference>
<dbReference type="OrthoDB" id="412018at2759"/>
<reference evidence="2 3" key="1">
    <citation type="submission" date="2019-03" db="EMBL/GenBank/DDBJ databases">
        <title>Rhodosporidium diobovatum UCD-FST 08-225 genome sequencing, assembly, and annotation.</title>
        <authorList>
            <person name="Fakankun I.U."/>
            <person name="Fristensky B."/>
            <person name="Levin D.B."/>
        </authorList>
    </citation>
    <scope>NUCLEOTIDE SEQUENCE [LARGE SCALE GENOMIC DNA]</scope>
    <source>
        <strain evidence="2 3">UCD-FST 08-225</strain>
    </source>
</reference>
<dbReference type="GO" id="GO:0047661">
    <property type="term" value="F:amino-acid racemase activity"/>
    <property type="evidence" value="ECO:0007669"/>
    <property type="project" value="InterPro"/>
</dbReference>
<dbReference type="PANTHER" id="PTHR28047">
    <property type="entry name" value="PROTEIN DCG1"/>
    <property type="match status" value="1"/>
</dbReference>
<name>A0A5C5G593_9BASI</name>
<protein>
    <submittedName>
        <fullName evidence="2">Asp/Glu/hydantoin racemase</fullName>
    </submittedName>
</protein>
<dbReference type="PANTHER" id="PTHR28047:SF5">
    <property type="entry name" value="PROTEIN DCG1"/>
    <property type="match status" value="1"/>
</dbReference>
<dbReference type="AlphaFoldDB" id="A0A5C5G593"/>
<dbReference type="Gene3D" id="3.40.50.12500">
    <property type="match status" value="1"/>
</dbReference>
<keyword evidence="3" id="KW-1185">Reference proteome</keyword>
<dbReference type="InterPro" id="IPR052186">
    <property type="entry name" value="Hydantoin_racemase-like"/>
</dbReference>
<sequence length="240" mass="25438">MSMRLLIINPNSTTAITDGLREALEPYRPAHVQLNYFTASSRAPTGIRDFRTGVMTASVCFEELVASGAFEWYDGFLVCCFTDHPLQHMIREELGPTTDKPCIGMFEAGLSKGLIVSRKIGVLSTGSGPKPLLSKGVMNFLGAASSDRWVGGVTSGIAIEELREPGARDKVERLMKETAAKVAALGADCIIMGCAGMAGMESLVQAGVREAGLPDVRVVDAALAGLVMLVGMVETDGPRS</sequence>
<evidence type="ECO:0000256" key="1">
    <source>
        <dbReference type="ARBA" id="ARBA00038414"/>
    </source>
</evidence>
<dbReference type="InterPro" id="IPR015942">
    <property type="entry name" value="Asp/Glu/hydantoin_racemase"/>
</dbReference>
<dbReference type="Pfam" id="PF01177">
    <property type="entry name" value="Asp_Glu_race"/>
    <property type="match status" value="1"/>
</dbReference>
<dbReference type="EMBL" id="SOZI01000004">
    <property type="protein sequence ID" value="TNY24250.1"/>
    <property type="molecule type" value="Genomic_DNA"/>
</dbReference>
<dbReference type="STRING" id="5288.A0A5C5G593"/>
<dbReference type="Proteomes" id="UP000311382">
    <property type="component" value="Unassembled WGS sequence"/>
</dbReference>
<evidence type="ECO:0000313" key="2">
    <source>
        <dbReference type="EMBL" id="TNY24250.1"/>
    </source>
</evidence>
<gene>
    <name evidence="2" type="ORF">DMC30DRAFT_346224</name>
</gene>